<dbReference type="InterPro" id="IPR021109">
    <property type="entry name" value="Peptidase_aspartic_dom_sf"/>
</dbReference>
<dbReference type="SUPFAM" id="SSF50630">
    <property type="entry name" value="Acid proteases"/>
    <property type="match status" value="1"/>
</dbReference>
<dbReference type="GO" id="GO:0008233">
    <property type="term" value="F:peptidase activity"/>
    <property type="evidence" value="ECO:0007669"/>
    <property type="project" value="UniProtKB-KW"/>
</dbReference>
<accession>A0AA88U3E6</accession>
<dbReference type="InterPro" id="IPR032799">
    <property type="entry name" value="TAXi_C"/>
</dbReference>
<dbReference type="Pfam" id="PF14541">
    <property type="entry name" value="TAXi_C"/>
    <property type="match status" value="1"/>
</dbReference>
<dbReference type="PROSITE" id="PS51767">
    <property type="entry name" value="PEPTIDASE_A1"/>
    <property type="match status" value="1"/>
</dbReference>
<reference evidence="4" key="1">
    <citation type="submission" date="2022-12" db="EMBL/GenBank/DDBJ databases">
        <title>Draft genome assemblies for two species of Escallonia (Escalloniales).</title>
        <authorList>
            <person name="Chanderbali A."/>
            <person name="Dervinis C."/>
            <person name="Anghel I."/>
            <person name="Soltis D."/>
            <person name="Soltis P."/>
            <person name="Zapata F."/>
        </authorList>
    </citation>
    <scope>NUCLEOTIDE SEQUENCE</scope>
    <source>
        <strain evidence="4">UCBG92.1500</strain>
        <tissue evidence="4">Leaf</tissue>
    </source>
</reference>
<feature type="domain" description="Peptidase A1" evidence="3">
    <location>
        <begin position="1"/>
        <end position="184"/>
    </location>
</feature>
<dbReference type="PANTHER" id="PTHR47967:SF23">
    <property type="entry name" value="OS04G0448300 PROTEIN"/>
    <property type="match status" value="1"/>
</dbReference>
<gene>
    <name evidence="4" type="ORF">RJ640_025851</name>
</gene>
<keyword evidence="1" id="KW-0645">Protease</keyword>
<dbReference type="InterPro" id="IPR051708">
    <property type="entry name" value="Plant_Aspart_Prot_A1"/>
</dbReference>
<comment type="caution">
    <text evidence="4">The sequence shown here is derived from an EMBL/GenBank/DDBJ whole genome shotgun (WGS) entry which is preliminary data.</text>
</comment>
<keyword evidence="5" id="KW-1185">Reference proteome</keyword>
<evidence type="ECO:0000259" key="3">
    <source>
        <dbReference type="PROSITE" id="PS51767"/>
    </source>
</evidence>
<organism evidence="4 5">
    <name type="scientific">Escallonia rubra</name>
    <dbReference type="NCBI Taxonomy" id="112253"/>
    <lineage>
        <taxon>Eukaryota</taxon>
        <taxon>Viridiplantae</taxon>
        <taxon>Streptophyta</taxon>
        <taxon>Embryophyta</taxon>
        <taxon>Tracheophyta</taxon>
        <taxon>Spermatophyta</taxon>
        <taxon>Magnoliopsida</taxon>
        <taxon>eudicotyledons</taxon>
        <taxon>Gunneridae</taxon>
        <taxon>Pentapetalae</taxon>
        <taxon>asterids</taxon>
        <taxon>campanulids</taxon>
        <taxon>Escalloniales</taxon>
        <taxon>Escalloniaceae</taxon>
        <taxon>Escallonia</taxon>
    </lineage>
</organism>
<name>A0AA88U3E6_9ASTE</name>
<dbReference type="Gene3D" id="2.40.70.10">
    <property type="entry name" value="Acid Proteases"/>
    <property type="match status" value="1"/>
</dbReference>
<evidence type="ECO:0000313" key="4">
    <source>
        <dbReference type="EMBL" id="KAK2969674.1"/>
    </source>
</evidence>
<proteinExistence type="predicted"/>
<dbReference type="EMBL" id="JAVXUO010002782">
    <property type="protein sequence ID" value="KAK2969674.1"/>
    <property type="molecule type" value="Genomic_DNA"/>
</dbReference>
<dbReference type="Proteomes" id="UP001187471">
    <property type="component" value="Unassembled WGS sequence"/>
</dbReference>
<dbReference type="PANTHER" id="PTHR47967">
    <property type="entry name" value="OS07G0603500 PROTEIN-RELATED"/>
    <property type="match status" value="1"/>
</dbReference>
<evidence type="ECO:0000256" key="1">
    <source>
        <dbReference type="ARBA" id="ARBA00022670"/>
    </source>
</evidence>
<dbReference type="AlphaFoldDB" id="A0AA88U3E6"/>
<dbReference type="InterPro" id="IPR033121">
    <property type="entry name" value="PEPTIDASE_A1"/>
</dbReference>
<keyword evidence="2" id="KW-0378">Hydrolase</keyword>
<dbReference type="GO" id="GO:0005576">
    <property type="term" value="C:extracellular region"/>
    <property type="evidence" value="ECO:0007669"/>
    <property type="project" value="TreeGrafter"/>
</dbReference>
<evidence type="ECO:0000256" key="2">
    <source>
        <dbReference type="ARBA" id="ARBA00022801"/>
    </source>
</evidence>
<dbReference type="GO" id="GO:0006508">
    <property type="term" value="P:proteolysis"/>
    <property type="evidence" value="ECO:0007669"/>
    <property type="project" value="UniProtKB-KW"/>
</dbReference>
<protein>
    <recommendedName>
        <fullName evidence="3">Peptidase A1 domain-containing protein</fullName>
    </recommendedName>
</protein>
<sequence>MNEGGHSSNGFIRFGSLAVLQGPTTPLLKNGFDNYHLNLKGIWVDFRKLNIPEHCFGRVPGDPDDMEAGFIIDSGTTITVLCVEAYNELTKEVDDRLSEYRAPAMDRFTYCYSNLATAPFITFELENMNYTLTNANAWIDYDDDGAFYCLAIVDTMERLSILGMHQLRRVNVGYNLDTYELSLDTRYGDGCPV</sequence>
<evidence type="ECO:0000313" key="5">
    <source>
        <dbReference type="Proteomes" id="UP001187471"/>
    </source>
</evidence>